<protein>
    <submittedName>
        <fullName evidence="2">STAS domain-containing protein</fullName>
    </submittedName>
</protein>
<dbReference type="InterPro" id="IPR036513">
    <property type="entry name" value="STAS_dom_sf"/>
</dbReference>
<gene>
    <name evidence="2" type="ORF">ACFQ08_44595</name>
</gene>
<dbReference type="Gene3D" id="3.30.750.24">
    <property type="entry name" value="STAS domain"/>
    <property type="match status" value="1"/>
</dbReference>
<evidence type="ECO:0000313" key="2">
    <source>
        <dbReference type="EMBL" id="MFD0891674.1"/>
    </source>
</evidence>
<reference evidence="3" key="1">
    <citation type="journal article" date="2019" name="Int. J. Syst. Evol. Microbiol.">
        <title>The Global Catalogue of Microorganisms (GCM) 10K type strain sequencing project: providing services to taxonomists for standard genome sequencing and annotation.</title>
        <authorList>
            <consortium name="The Broad Institute Genomics Platform"/>
            <consortium name="The Broad Institute Genome Sequencing Center for Infectious Disease"/>
            <person name="Wu L."/>
            <person name="Ma J."/>
        </authorList>
    </citation>
    <scope>NUCLEOTIDE SEQUENCE [LARGE SCALE GENOMIC DNA]</scope>
    <source>
        <strain evidence="3">CCUG 62974</strain>
    </source>
</reference>
<evidence type="ECO:0000313" key="3">
    <source>
        <dbReference type="Proteomes" id="UP001597024"/>
    </source>
</evidence>
<proteinExistence type="predicted"/>
<feature type="domain" description="STAS" evidence="1">
    <location>
        <begin position="3"/>
        <end position="107"/>
    </location>
</feature>
<sequence length="107" mass="11624">MSLEAYLTIDGAVARIRLMGVLDEEAVPLLRSLLQQAVAHPVDRLVLRMDALEDICVAGIRCLVATQQTMAEGTEMIFLDVQPGPEHKLRLAGLHRALGVLWAAVPA</sequence>
<dbReference type="InterPro" id="IPR002645">
    <property type="entry name" value="STAS_dom"/>
</dbReference>
<comment type="caution">
    <text evidence="2">The sequence shown here is derived from an EMBL/GenBank/DDBJ whole genome shotgun (WGS) entry which is preliminary data.</text>
</comment>
<dbReference type="SUPFAM" id="SSF52091">
    <property type="entry name" value="SpoIIaa-like"/>
    <property type="match status" value="1"/>
</dbReference>
<name>A0ABW3E865_9ACTN</name>
<evidence type="ECO:0000259" key="1">
    <source>
        <dbReference type="PROSITE" id="PS50801"/>
    </source>
</evidence>
<dbReference type="PROSITE" id="PS50801">
    <property type="entry name" value="STAS"/>
    <property type="match status" value="1"/>
</dbReference>
<dbReference type="EMBL" id="JBHTHX010003386">
    <property type="protein sequence ID" value="MFD0891674.1"/>
    <property type="molecule type" value="Genomic_DNA"/>
</dbReference>
<dbReference type="Proteomes" id="UP001597024">
    <property type="component" value="Unassembled WGS sequence"/>
</dbReference>
<accession>A0ABW3E865</accession>
<dbReference type="Pfam" id="PF01740">
    <property type="entry name" value="STAS"/>
    <property type="match status" value="1"/>
</dbReference>
<organism evidence="2 3">
    <name type="scientific">Streptosporangium algeriense</name>
    <dbReference type="NCBI Taxonomy" id="1682748"/>
    <lineage>
        <taxon>Bacteria</taxon>
        <taxon>Bacillati</taxon>
        <taxon>Actinomycetota</taxon>
        <taxon>Actinomycetes</taxon>
        <taxon>Streptosporangiales</taxon>
        <taxon>Streptosporangiaceae</taxon>
        <taxon>Streptosporangium</taxon>
    </lineage>
</organism>
<dbReference type="CDD" id="cd07043">
    <property type="entry name" value="STAS_anti-anti-sigma_factors"/>
    <property type="match status" value="1"/>
</dbReference>
<keyword evidence="3" id="KW-1185">Reference proteome</keyword>